<keyword evidence="1" id="KW-0472">Membrane</keyword>
<sequence length="134" mass="14545">MGLSLTTKTTTISLPLLSFSALLFLLLHNITQWPAFYYLTILALFATVLVIGLGLVATARAAMVTCITVMVLLTFAGNRRRVLVKRGKMITNDVAMFLVGVLVKERGFLAVASCATVFSIMAVIGIKEAQFVFL</sequence>
<evidence type="ECO:0000313" key="3">
    <source>
        <dbReference type="Proteomes" id="UP000237105"/>
    </source>
</evidence>
<dbReference type="PANTHER" id="PTHR34656">
    <property type="entry name" value="PYRROLINE-5-CARBOXYLATE REDUCTASE"/>
    <property type="match status" value="1"/>
</dbReference>
<feature type="transmembrane region" description="Helical" evidence="1">
    <location>
        <begin position="61"/>
        <end position="78"/>
    </location>
</feature>
<dbReference type="OrthoDB" id="1105491at2759"/>
<keyword evidence="1 2" id="KW-0812">Transmembrane</keyword>
<feature type="transmembrane region" description="Helical" evidence="1">
    <location>
        <begin position="12"/>
        <end position="28"/>
    </location>
</feature>
<accession>A0A2P5DG93</accession>
<dbReference type="AlphaFoldDB" id="A0A2P5DG93"/>
<proteinExistence type="predicted"/>
<dbReference type="EMBL" id="JXTB01000040">
    <property type="protein sequence ID" value="PON72283.1"/>
    <property type="molecule type" value="Genomic_DNA"/>
</dbReference>
<name>A0A2P5DG93_PARAD</name>
<feature type="transmembrane region" description="Helical" evidence="1">
    <location>
        <begin position="35"/>
        <end position="55"/>
    </location>
</feature>
<organism evidence="2 3">
    <name type="scientific">Parasponia andersonii</name>
    <name type="common">Sponia andersonii</name>
    <dbReference type="NCBI Taxonomy" id="3476"/>
    <lineage>
        <taxon>Eukaryota</taxon>
        <taxon>Viridiplantae</taxon>
        <taxon>Streptophyta</taxon>
        <taxon>Embryophyta</taxon>
        <taxon>Tracheophyta</taxon>
        <taxon>Spermatophyta</taxon>
        <taxon>Magnoliopsida</taxon>
        <taxon>eudicotyledons</taxon>
        <taxon>Gunneridae</taxon>
        <taxon>Pentapetalae</taxon>
        <taxon>rosids</taxon>
        <taxon>fabids</taxon>
        <taxon>Rosales</taxon>
        <taxon>Cannabaceae</taxon>
        <taxon>Parasponia</taxon>
    </lineage>
</organism>
<dbReference type="STRING" id="3476.A0A2P5DG93"/>
<keyword evidence="1" id="KW-1133">Transmembrane helix</keyword>
<reference evidence="3" key="1">
    <citation type="submission" date="2016-06" db="EMBL/GenBank/DDBJ databases">
        <title>Parallel loss of symbiosis genes in relatives of nitrogen-fixing non-legume Parasponia.</title>
        <authorList>
            <person name="Van Velzen R."/>
            <person name="Holmer R."/>
            <person name="Bu F."/>
            <person name="Rutten L."/>
            <person name="Van Zeijl A."/>
            <person name="Liu W."/>
            <person name="Santuari L."/>
            <person name="Cao Q."/>
            <person name="Sharma T."/>
            <person name="Shen D."/>
            <person name="Roswanjaya Y."/>
            <person name="Wardhani T."/>
            <person name="Kalhor M.S."/>
            <person name="Jansen J."/>
            <person name="Van den Hoogen J."/>
            <person name="Gungor B."/>
            <person name="Hartog M."/>
            <person name="Hontelez J."/>
            <person name="Verver J."/>
            <person name="Yang W.-C."/>
            <person name="Schijlen E."/>
            <person name="Repin R."/>
            <person name="Schilthuizen M."/>
            <person name="Schranz E."/>
            <person name="Heidstra R."/>
            <person name="Miyata K."/>
            <person name="Fedorova E."/>
            <person name="Kohlen W."/>
            <person name="Bisseling T."/>
            <person name="Smit S."/>
            <person name="Geurts R."/>
        </authorList>
    </citation>
    <scope>NUCLEOTIDE SEQUENCE [LARGE SCALE GENOMIC DNA]</scope>
    <source>
        <strain evidence="3">cv. WU1-14</strain>
    </source>
</reference>
<evidence type="ECO:0000256" key="1">
    <source>
        <dbReference type="SAM" id="Phobius"/>
    </source>
</evidence>
<gene>
    <name evidence="2" type="ORF">PanWU01x14_066740</name>
</gene>
<comment type="caution">
    <text evidence="2">The sequence shown here is derived from an EMBL/GenBank/DDBJ whole genome shotgun (WGS) entry which is preliminary data.</text>
</comment>
<evidence type="ECO:0000313" key="2">
    <source>
        <dbReference type="EMBL" id="PON72283.1"/>
    </source>
</evidence>
<dbReference type="Proteomes" id="UP000237105">
    <property type="component" value="Unassembled WGS sequence"/>
</dbReference>
<keyword evidence="3" id="KW-1185">Reference proteome</keyword>
<feature type="transmembrane region" description="Helical" evidence="1">
    <location>
        <begin position="107"/>
        <end position="126"/>
    </location>
</feature>
<dbReference type="PANTHER" id="PTHR34656:SF2">
    <property type="entry name" value="TRANSMEMBRANE PROTEIN"/>
    <property type="match status" value="1"/>
</dbReference>
<protein>
    <submittedName>
        <fullName evidence="2">Transmembrane protein</fullName>
    </submittedName>
</protein>